<feature type="transmembrane region" description="Helical" evidence="4">
    <location>
        <begin position="201"/>
        <end position="221"/>
    </location>
</feature>
<feature type="transmembrane region" description="Helical" evidence="4">
    <location>
        <begin position="73"/>
        <end position="92"/>
    </location>
</feature>
<evidence type="ECO:0000256" key="2">
    <source>
        <dbReference type="ARBA" id="ARBA00022989"/>
    </source>
</evidence>
<dbReference type="InterPro" id="IPR020846">
    <property type="entry name" value="MFS_dom"/>
</dbReference>
<dbReference type="GO" id="GO:0022857">
    <property type="term" value="F:transmembrane transporter activity"/>
    <property type="evidence" value="ECO:0007669"/>
    <property type="project" value="InterPro"/>
</dbReference>
<dbReference type="InterPro" id="IPR047200">
    <property type="entry name" value="MFS_YcaD-like"/>
</dbReference>
<dbReference type="PANTHER" id="PTHR23521:SF3">
    <property type="entry name" value="MFS TRANSPORTER"/>
    <property type="match status" value="1"/>
</dbReference>
<dbReference type="RefSeq" id="WP_135281988.1">
    <property type="nucleotide sequence ID" value="NZ_SRIO01000010.1"/>
</dbReference>
<keyword evidence="3 4" id="KW-0472">Membrane</keyword>
<dbReference type="InterPro" id="IPR036259">
    <property type="entry name" value="MFS_trans_sf"/>
</dbReference>
<feature type="transmembrane region" description="Helical" evidence="4">
    <location>
        <begin position="356"/>
        <end position="373"/>
    </location>
</feature>
<dbReference type="Proteomes" id="UP000297890">
    <property type="component" value="Unassembled WGS sequence"/>
</dbReference>
<dbReference type="SUPFAM" id="SSF103473">
    <property type="entry name" value="MFS general substrate transporter"/>
    <property type="match status" value="1"/>
</dbReference>
<feature type="transmembrane region" description="Helical" evidence="4">
    <location>
        <begin position="289"/>
        <end position="308"/>
    </location>
</feature>
<comment type="caution">
    <text evidence="6">The sequence shown here is derived from an EMBL/GenBank/DDBJ whole genome shotgun (WGS) entry which is preliminary data.</text>
</comment>
<feature type="transmembrane region" description="Helical" evidence="4">
    <location>
        <begin position="42"/>
        <end position="61"/>
    </location>
</feature>
<dbReference type="Pfam" id="PF07690">
    <property type="entry name" value="MFS_1"/>
    <property type="match status" value="1"/>
</dbReference>
<dbReference type="OrthoDB" id="9810614at2"/>
<evidence type="ECO:0000313" key="7">
    <source>
        <dbReference type="Proteomes" id="UP000297890"/>
    </source>
</evidence>
<gene>
    <name evidence="6" type="ORF">E4680_08520</name>
</gene>
<keyword evidence="2 4" id="KW-1133">Transmembrane helix</keyword>
<name>A0A4Z0F7Q3_9GAMM</name>
<dbReference type="AlphaFoldDB" id="A0A4Z0F7Q3"/>
<feature type="domain" description="Major facilitator superfamily (MFS) profile" evidence="5">
    <location>
        <begin position="2"/>
        <end position="378"/>
    </location>
</feature>
<dbReference type="GO" id="GO:0005886">
    <property type="term" value="C:plasma membrane"/>
    <property type="evidence" value="ECO:0007669"/>
    <property type="project" value="TreeGrafter"/>
</dbReference>
<feature type="transmembrane region" description="Helical" evidence="4">
    <location>
        <begin position="265"/>
        <end position="283"/>
    </location>
</feature>
<dbReference type="PANTHER" id="PTHR23521">
    <property type="entry name" value="TRANSPORTER MFS SUPERFAMILY"/>
    <property type="match status" value="1"/>
</dbReference>
<protein>
    <submittedName>
        <fullName evidence="6">MFS transporter</fullName>
    </submittedName>
</protein>
<dbReference type="PROSITE" id="PS50850">
    <property type="entry name" value="MFS"/>
    <property type="match status" value="1"/>
</dbReference>
<accession>A0A4Z0F7Q3</accession>
<sequence>MLSTLLPIVSLLLGIGILLIGNGLLGTLLALRAGMDGFSDPVIGLVMSAYFVGFFGGTFICPTLIRRVGHIRAFAIFAAIAAVAALLHVLMIEPFFWLALRVVSGVCQVGLYTVIESWLNASIPNARRGQVFGAYMVVTLFALALGQALITHADPAGFTLFAIASMLMSLALLPIAFTSIPQPQLARTPRLGLRFLYRASPAAVGGTLASGLIIGAFWGMGPVFALRIGLDEAGVAGFMSATILGGAALQWPIGHLSDRVDRRRVLAVIGATAALVALVTLLLTEGPVFGLVLATFLFGGLAFSVYPVSVAHMNDHLQPEEALEGSSGLLLLHGLGAAAGPALVGVLIGSFGPRSLLIYFAVALASLAVFVALRIRQAPPVALEDHAHFAPMVRTSPEALAVVADTPPSADPEAS</sequence>
<feature type="transmembrane region" description="Helical" evidence="4">
    <location>
        <begin position="156"/>
        <end position="180"/>
    </location>
</feature>
<organism evidence="6 7">
    <name type="scientific">Candidatus Macondimonas diazotrophica</name>
    <dbReference type="NCBI Taxonomy" id="2305248"/>
    <lineage>
        <taxon>Bacteria</taxon>
        <taxon>Pseudomonadati</taxon>
        <taxon>Pseudomonadota</taxon>
        <taxon>Gammaproteobacteria</taxon>
        <taxon>Chromatiales</taxon>
        <taxon>Ectothiorhodospiraceae</taxon>
        <taxon>Candidatus Macondimonas</taxon>
    </lineage>
</organism>
<evidence type="ECO:0000256" key="3">
    <source>
        <dbReference type="ARBA" id="ARBA00023136"/>
    </source>
</evidence>
<feature type="transmembrane region" description="Helical" evidence="4">
    <location>
        <begin position="329"/>
        <end position="350"/>
    </location>
</feature>
<proteinExistence type="predicted"/>
<reference evidence="6 7" key="1">
    <citation type="journal article" date="2019" name="ISME J.">
        <title>Candidatus Macondimonas diazotrophica, a novel gammaproteobacterial genus dominating crude-oil-contaminated coastal sediments.</title>
        <authorList>
            <person name="Karthikeyan S."/>
            <person name="Konstantinidis K."/>
        </authorList>
    </citation>
    <scope>NUCLEOTIDE SEQUENCE [LARGE SCALE GENOMIC DNA]</scope>
    <source>
        <strain evidence="6 7">KTK01</strain>
    </source>
</reference>
<dbReference type="InterPro" id="IPR011701">
    <property type="entry name" value="MFS"/>
</dbReference>
<feature type="transmembrane region" description="Helical" evidence="4">
    <location>
        <begin position="5"/>
        <end position="30"/>
    </location>
</feature>
<keyword evidence="7" id="KW-1185">Reference proteome</keyword>
<keyword evidence="1 4" id="KW-0812">Transmembrane</keyword>
<evidence type="ECO:0000256" key="4">
    <source>
        <dbReference type="SAM" id="Phobius"/>
    </source>
</evidence>
<evidence type="ECO:0000313" key="6">
    <source>
        <dbReference type="EMBL" id="TFZ82283.1"/>
    </source>
</evidence>
<feature type="transmembrane region" description="Helical" evidence="4">
    <location>
        <begin position="233"/>
        <end position="253"/>
    </location>
</feature>
<dbReference type="Gene3D" id="1.20.1250.20">
    <property type="entry name" value="MFS general substrate transporter like domains"/>
    <property type="match status" value="2"/>
</dbReference>
<feature type="transmembrane region" description="Helical" evidence="4">
    <location>
        <begin position="98"/>
        <end position="119"/>
    </location>
</feature>
<dbReference type="EMBL" id="SRIO01000010">
    <property type="protein sequence ID" value="TFZ82283.1"/>
    <property type="molecule type" value="Genomic_DNA"/>
</dbReference>
<evidence type="ECO:0000259" key="5">
    <source>
        <dbReference type="PROSITE" id="PS50850"/>
    </source>
</evidence>
<evidence type="ECO:0000256" key="1">
    <source>
        <dbReference type="ARBA" id="ARBA00022692"/>
    </source>
</evidence>
<dbReference type="CDD" id="cd17477">
    <property type="entry name" value="MFS_YcaD_like"/>
    <property type="match status" value="1"/>
</dbReference>
<feature type="transmembrane region" description="Helical" evidence="4">
    <location>
        <begin position="131"/>
        <end position="150"/>
    </location>
</feature>